<dbReference type="Gene3D" id="3.30.470.20">
    <property type="entry name" value="ATP-grasp fold, B domain"/>
    <property type="match status" value="1"/>
</dbReference>
<dbReference type="SUPFAM" id="SSF51735">
    <property type="entry name" value="NAD(P)-binding Rossmann-fold domains"/>
    <property type="match status" value="1"/>
</dbReference>
<evidence type="ECO:0000256" key="1">
    <source>
        <dbReference type="ARBA" id="ARBA00022532"/>
    </source>
</evidence>
<dbReference type="SUPFAM" id="SSF56059">
    <property type="entry name" value="Glutathione synthetase ATP-binding domain-like"/>
    <property type="match status" value="1"/>
</dbReference>
<name>A0A1L3SPL4_9HYPH</name>
<evidence type="ECO:0000259" key="3">
    <source>
        <dbReference type="SMART" id="SM00881"/>
    </source>
</evidence>
<dbReference type="InterPro" id="IPR013815">
    <property type="entry name" value="ATP_grasp_subdomain_1"/>
</dbReference>
<dbReference type="SUPFAM" id="SSF52210">
    <property type="entry name" value="Succinyl-CoA synthetase domains"/>
    <property type="match status" value="2"/>
</dbReference>
<comment type="similarity">
    <text evidence="2">In the N-terminal section; belongs to the acetate CoA ligase alpha subunit family.</text>
</comment>
<protein>
    <submittedName>
        <fullName evidence="4">Acyl-CoA synthetase</fullName>
    </submittedName>
</protein>
<keyword evidence="1" id="KW-0816">Tricarboxylic acid cycle</keyword>
<reference evidence="5" key="1">
    <citation type="submission" date="2016-11" db="EMBL/GenBank/DDBJ databases">
        <title>Mesorhizobium oceanicum sp. nov., isolated from deep seawater in South China Sea.</title>
        <authorList>
            <person name="Fu G.-Y."/>
        </authorList>
    </citation>
    <scope>NUCLEOTIDE SEQUENCE [LARGE SCALE GENOMIC DNA]</scope>
    <source>
        <strain evidence="5">B7</strain>
    </source>
</reference>
<gene>
    <name evidence="4" type="ORF">BSQ44_07945</name>
</gene>
<dbReference type="InterPro" id="IPR036291">
    <property type="entry name" value="NAD(P)-bd_dom_sf"/>
</dbReference>
<evidence type="ECO:0000256" key="2">
    <source>
        <dbReference type="ARBA" id="ARBA00060888"/>
    </source>
</evidence>
<dbReference type="EMBL" id="CP018171">
    <property type="protein sequence ID" value="APH71310.1"/>
    <property type="molecule type" value="Genomic_DNA"/>
</dbReference>
<dbReference type="AlphaFoldDB" id="A0A1L3SPL4"/>
<dbReference type="PANTHER" id="PTHR42793:SF4">
    <property type="entry name" value="BLL6376 PROTEIN"/>
    <property type="match status" value="1"/>
</dbReference>
<keyword evidence="5" id="KW-1185">Reference proteome</keyword>
<dbReference type="InterPro" id="IPR016102">
    <property type="entry name" value="Succinyl-CoA_synth-like"/>
</dbReference>
<dbReference type="GO" id="GO:0005524">
    <property type="term" value="F:ATP binding"/>
    <property type="evidence" value="ECO:0007669"/>
    <property type="project" value="InterPro"/>
</dbReference>
<dbReference type="Pfam" id="PF13380">
    <property type="entry name" value="CoA_binding_2"/>
    <property type="match status" value="1"/>
</dbReference>
<dbReference type="Gene3D" id="3.30.1490.20">
    <property type="entry name" value="ATP-grasp fold, A domain"/>
    <property type="match status" value="1"/>
</dbReference>
<dbReference type="STRING" id="1670800.BSQ44_07945"/>
<organism evidence="4 5">
    <name type="scientific">Aquibium oceanicum</name>
    <dbReference type="NCBI Taxonomy" id="1670800"/>
    <lineage>
        <taxon>Bacteria</taxon>
        <taxon>Pseudomonadati</taxon>
        <taxon>Pseudomonadota</taxon>
        <taxon>Alphaproteobacteria</taxon>
        <taxon>Hyphomicrobiales</taxon>
        <taxon>Phyllobacteriaceae</taxon>
        <taxon>Aquibium</taxon>
    </lineage>
</organism>
<dbReference type="Proteomes" id="UP000182840">
    <property type="component" value="Chromosome"/>
</dbReference>
<dbReference type="InterPro" id="IPR003781">
    <property type="entry name" value="CoA-bd"/>
</dbReference>
<dbReference type="Gene3D" id="3.40.50.261">
    <property type="entry name" value="Succinyl-CoA synthetase domains"/>
    <property type="match status" value="2"/>
</dbReference>
<dbReference type="SMART" id="SM00881">
    <property type="entry name" value="CoA_binding"/>
    <property type="match status" value="1"/>
</dbReference>
<dbReference type="GO" id="GO:0006099">
    <property type="term" value="P:tricarboxylic acid cycle"/>
    <property type="evidence" value="ECO:0007669"/>
    <property type="project" value="UniProtKB-KW"/>
</dbReference>
<dbReference type="Gene3D" id="3.40.50.720">
    <property type="entry name" value="NAD(P)-binding Rossmann-like Domain"/>
    <property type="match status" value="1"/>
</dbReference>
<dbReference type="KEGG" id="meso:BSQ44_07945"/>
<sequence length="704" mass="73788">MLERMNSLAPLLAPNSVALIGASDDPQRIGGRPLRYLREAGFAGTVFPVNPRRDTVQGLRSYASVADLPETPDVAILAVPAAGTLDAVRACAARKVKAAIVFSAGFAEADDAGRALQEEMTGIARESGMRLLGPNCLGVFSPATGWYGTFSAMLDGTLMQPGPVGIVSQSGAYGSHIAHLARQRGMGIGKFITTGNECDIDVAEALRWTVEQPDINVVMAYAEGIRNRDVFLDALHVAQKREKAIVFMKVGRSEVGAHAVSSHTAALAGSDAVFDAVFRQYGVWRARTTAEQLDVAQACARGVYPKSNRIGIFTLSGGFGIQMADDAEAAGLDVAPMPEDAQRKLKAMLPYASPRNPVDATAQALTDLPLMTSYVAAMLEKGGYDFFTGIFGSGPASPTFAHRLREMLETASRSSASTIMSLTMSAPPEIVRSYEAHGFIVNEDGTALMTALGALVHFRESFDRARQKESDAPLPAPATLGAGPLGEHQAKTILSAAGIRFPAEALAGPGDDVGAVAVSIGFPCVIKIASPDIAHKTEIGGVAIGVADEAEARAKGAAILARAAEHRPDAQIDGLLVSPMISGGVEVIAGVSIDPSFGPVVMFGLGGIFVEVLKDVTFRAAPFDVSEAHRMIREIRGYPVLEGARGAPPADIDALADMLSALSRFAAANERCLDSVDLNPVRVFEAGKGVVALDALIVTRSSTP</sequence>
<evidence type="ECO:0000313" key="5">
    <source>
        <dbReference type="Proteomes" id="UP000182840"/>
    </source>
</evidence>
<dbReference type="RefSeq" id="WP_072602826.1">
    <property type="nucleotide sequence ID" value="NZ_CP018171.1"/>
</dbReference>
<proteinExistence type="inferred from homology"/>
<dbReference type="Pfam" id="PF13607">
    <property type="entry name" value="Succ_CoA_lig"/>
    <property type="match status" value="1"/>
</dbReference>
<dbReference type="Pfam" id="PF13549">
    <property type="entry name" value="ATP-grasp_5"/>
    <property type="match status" value="1"/>
</dbReference>
<dbReference type="FunFam" id="3.30.1490.20:FF:000020">
    <property type="entry name" value="Protein lysine acetyltransferase"/>
    <property type="match status" value="1"/>
</dbReference>
<dbReference type="PANTHER" id="PTHR42793">
    <property type="entry name" value="COA BINDING DOMAIN CONTAINING PROTEIN"/>
    <property type="match status" value="1"/>
</dbReference>
<evidence type="ECO:0000313" key="4">
    <source>
        <dbReference type="EMBL" id="APH71310.1"/>
    </source>
</evidence>
<dbReference type="InterPro" id="IPR032875">
    <property type="entry name" value="Succ_CoA_lig_flav_dom"/>
</dbReference>
<feature type="domain" description="CoA-binding" evidence="3">
    <location>
        <begin position="11"/>
        <end position="106"/>
    </location>
</feature>
<accession>A0A1L3SPL4</accession>